<dbReference type="EMBL" id="UINC01056568">
    <property type="protein sequence ID" value="SVB76756.1"/>
    <property type="molecule type" value="Genomic_DNA"/>
</dbReference>
<accession>A0A382GNQ2</accession>
<evidence type="ECO:0000259" key="1">
    <source>
        <dbReference type="Pfam" id="PF01408"/>
    </source>
</evidence>
<dbReference type="InterPro" id="IPR051450">
    <property type="entry name" value="Gfo/Idh/MocA_Oxidoreductases"/>
</dbReference>
<feature type="domain" description="Gfo/Idh/MocA-like oxidoreductase N-terminal" evidence="1">
    <location>
        <begin position="4"/>
        <end position="126"/>
    </location>
</feature>
<feature type="non-terminal residue" evidence="3">
    <location>
        <position position="244"/>
    </location>
</feature>
<dbReference type="SUPFAM" id="SSF51735">
    <property type="entry name" value="NAD(P)-binding Rossmann-fold domains"/>
    <property type="match status" value="1"/>
</dbReference>
<proteinExistence type="predicted"/>
<feature type="domain" description="GFO/IDH/MocA-like oxidoreductase" evidence="2">
    <location>
        <begin position="137"/>
        <end position="244"/>
    </location>
</feature>
<evidence type="ECO:0000313" key="3">
    <source>
        <dbReference type="EMBL" id="SVB76756.1"/>
    </source>
</evidence>
<dbReference type="Pfam" id="PF22725">
    <property type="entry name" value="GFO_IDH_MocA_C3"/>
    <property type="match status" value="1"/>
</dbReference>
<sequence length="244" mass="26734">MAKLKVGVVGLGGIGNNHARCYTANPHTDVVAVCDMNKERADKAASTYGAQAFYSVRSMLKSGIKLDGCSMCSAGVENGGDHYTPTMELLKAGIPVLGEKPISNDVSKARRMVKLAKEKRVRYGINLNHRFTPAAVRAKKWMDEGRLGELNIVNMTMWINNPNESSPWFHIRALHPHSLDVMRYFAGDVDRVQAFFKKGKGRKIWSNVQANLQFKNGVIGHLTGSYDAGGSYGLETCELVGSEG</sequence>
<dbReference type="AlphaFoldDB" id="A0A382GNQ2"/>
<organism evidence="3">
    <name type="scientific">marine metagenome</name>
    <dbReference type="NCBI Taxonomy" id="408172"/>
    <lineage>
        <taxon>unclassified sequences</taxon>
        <taxon>metagenomes</taxon>
        <taxon>ecological metagenomes</taxon>
    </lineage>
</organism>
<name>A0A382GNQ2_9ZZZZ</name>
<dbReference type="InterPro" id="IPR000683">
    <property type="entry name" value="Gfo/Idh/MocA-like_OxRdtase_N"/>
</dbReference>
<dbReference type="SUPFAM" id="SSF55347">
    <property type="entry name" value="Glyceraldehyde-3-phosphate dehydrogenase-like, C-terminal domain"/>
    <property type="match status" value="1"/>
</dbReference>
<gene>
    <name evidence="3" type="ORF">METZ01_LOCUS229610</name>
</gene>
<dbReference type="Gene3D" id="3.30.360.10">
    <property type="entry name" value="Dihydrodipicolinate Reductase, domain 2"/>
    <property type="match status" value="1"/>
</dbReference>
<dbReference type="Gene3D" id="3.40.50.720">
    <property type="entry name" value="NAD(P)-binding Rossmann-like Domain"/>
    <property type="match status" value="1"/>
</dbReference>
<protein>
    <submittedName>
        <fullName evidence="3">Uncharacterized protein</fullName>
    </submittedName>
</protein>
<evidence type="ECO:0000259" key="2">
    <source>
        <dbReference type="Pfam" id="PF22725"/>
    </source>
</evidence>
<dbReference type="PANTHER" id="PTHR43377:SF1">
    <property type="entry name" value="BILIVERDIN REDUCTASE A"/>
    <property type="match status" value="1"/>
</dbReference>
<dbReference type="GO" id="GO:0000166">
    <property type="term" value="F:nucleotide binding"/>
    <property type="evidence" value="ECO:0007669"/>
    <property type="project" value="InterPro"/>
</dbReference>
<reference evidence="3" key="1">
    <citation type="submission" date="2018-05" db="EMBL/GenBank/DDBJ databases">
        <authorList>
            <person name="Lanie J.A."/>
            <person name="Ng W.-L."/>
            <person name="Kazmierczak K.M."/>
            <person name="Andrzejewski T.M."/>
            <person name="Davidsen T.M."/>
            <person name="Wayne K.J."/>
            <person name="Tettelin H."/>
            <person name="Glass J.I."/>
            <person name="Rusch D."/>
            <person name="Podicherti R."/>
            <person name="Tsui H.-C.T."/>
            <person name="Winkler M.E."/>
        </authorList>
    </citation>
    <scope>NUCLEOTIDE SEQUENCE</scope>
</reference>
<dbReference type="InterPro" id="IPR055170">
    <property type="entry name" value="GFO_IDH_MocA-like_dom"/>
</dbReference>
<dbReference type="Pfam" id="PF01408">
    <property type="entry name" value="GFO_IDH_MocA"/>
    <property type="match status" value="1"/>
</dbReference>
<dbReference type="InterPro" id="IPR036291">
    <property type="entry name" value="NAD(P)-bd_dom_sf"/>
</dbReference>
<dbReference type="PANTHER" id="PTHR43377">
    <property type="entry name" value="BILIVERDIN REDUCTASE A"/>
    <property type="match status" value="1"/>
</dbReference>